<proteinExistence type="predicted"/>
<evidence type="ECO:0008006" key="5">
    <source>
        <dbReference type="Google" id="ProtNLM"/>
    </source>
</evidence>
<feature type="compositionally biased region" description="Low complexity" evidence="1">
    <location>
        <begin position="477"/>
        <end position="492"/>
    </location>
</feature>
<keyword evidence="2" id="KW-0472">Membrane</keyword>
<dbReference type="Pfam" id="PF07676">
    <property type="entry name" value="PD40"/>
    <property type="match status" value="3"/>
</dbReference>
<evidence type="ECO:0000256" key="2">
    <source>
        <dbReference type="SAM" id="Phobius"/>
    </source>
</evidence>
<dbReference type="InterPro" id="IPR011042">
    <property type="entry name" value="6-blade_b-propeller_TolB-like"/>
</dbReference>
<dbReference type="AlphaFoldDB" id="A0A2H0BFV8"/>
<feature type="region of interest" description="Disordered" evidence="1">
    <location>
        <begin position="457"/>
        <end position="492"/>
    </location>
</feature>
<comment type="caution">
    <text evidence="3">The sequence shown here is derived from an EMBL/GenBank/DDBJ whole genome shotgun (WGS) entry which is preliminary data.</text>
</comment>
<feature type="compositionally biased region" description="Low complexity" evidence="1">
    <location>
        <begin position="457"/>
        <end position="469"/>
    </location>
</feature>
<feature type="transmembrane region" description="Helical" evidence="2">
    <location>
        <begin position="640"/>
        <end position="658"/>
    </location>
</feature>
<evidence type="ECO:0000256" key="1">
    <source>
        <dbReference type="SAM" id="MobiDB-lite"/>
    </source>
</evidence>
<gene>
    <name evidence="3" type="ORF">COX05_02425</name>
</gene>
<dbReference type="SUPFAM" id="SSF82171">
    <property type="entry name" value="DPP6 N-terminal domain-like"/>
    <property type="match status" value="1"/>
</dbReference>
<name>A0A2H0BFV8_UNCKA</name>
<organism evidence="3 4">
    <name type="scientific">candidate division WWE3 bacterium CG22_combo_CG10-13_8_21_14_all_39_12</name>
    <dbReference type="NCBI Taxonomy" id="1975094"/>
    <lineage>
        <taxon>Bacteria</taxon>
        <taxon>Katanobacteria</taxon>
    </lineage>
</organism>
<dbReference type="EMBL" id="PCSU01000039">
    <property type="protein sequence ID" value="PIP56545.1"/>
    <property type="molecule type" value="Genomic_DNA"/>
</dbReference>
<dbReference type="Proteomes" id="UP000228495">
    <property type="component" value="Unassembled WGS sequence"/>
</dbReference>
<evidence type="ECO:0000313" key="3">
    <source>
        <dbReference type="EMBL" id="PIP56545.1"/>
    </source>
</evidence>
<dbReference type="InterPro" id="IPR011659">
    <property type="entry name" value="WD40"/>
</dbReference>
<keyword evidence="2" id="KW-0812">Transmembrane</keyword>
<sequence>MNNQFTARRLRKLAPSLFFVIGIFLLFSYSSVSSVSTVRFTRASVSTGGVEANGASTKSSISADGVQVTFASSATNLVTGDTNLAKDIFLHNRLDDTTILVSSGVSSTQSNGDSDAPVISSDGKWVVFHSYATNLTSDADTNDAADIFRYEISTGTMTRISNVTAGGNANGHSFNPVIDENGDYIVFQTDASDLFASDTNAKTDIVMYDVTLDSISQISKDTLDAPTDGNSMNPAVSADGRRIAYSSVATNVVASDTNGYSDIFYYNVDTDTTILVSKANSGTQGNERSYFPTISANGRYVAFESDATNLLASSADTNLVGDVFVYDTVTNTISRVSVASGGTQSNGSSGGSVDYPNISLSEDGTYVVFRSAATNLVASDTNGYIDVFMHDRQSNITTRVSENLDGTQFNHVSYYPVITRTGTFIAFYSYATNAVTNDTNGFGDVFVYEKDAVLATPTPTATPTSAPTSTPTPTPIPEIATGSFSVNTSSPSEISISTTVGTVTVRCESVSTAGTVTVKVFQSPPGQKQSYQTFLKTNYDLSSTGLVCETMTVCLPYTEAQVTNESLVETQLRMFHYKDSTWSDVTTYVNSGDNSICGAPGSLSPFAIGVQTATPTPTVGPATATPTPGTLPSSGTVETTAVSALVMMILMGAGFVVVKKY</sequence>
<accession>A0A2H0BFV8</accession>
<dbReference type="Gene3D" id="2.120.10.30">
    <property type="entry name" value="TolB, C-terminal domain"/>
    <property type="match status" value="2"/>
</dbReference>
<evidence type="ECO:0000313" key="4">
    <source>
        <dbReference type="Proteomes" id="UP000228495"/>
    </source>
</evidence>
<keyword evidence="2" id="KW-1133">Transmembrane helix</keyword>
<protein>
    <recommendedName>
        <fullName evidence="5">ZU5 domain-containing protein</fullName>
    </recommendedName>
</protein>
<reference evidence="3 4" key="1">
    <citation type="submission" date="2017-09" db="EMBL/GenBank/DDBJ databases">
        <title>Depth-based differentiation of microbial function through sediment-hosted aquifers and enrichment of novel symbionts in the deep terrestrial subsurface.</title>
        <authorList>
            <person name="Probst A.J."/>
            <person name="Ladd B."/>
            <person name="Jarett J.K."/>
            <person name="Geller-Mcgrath D.E."/>
            <person name="Sieber C.M."/>
            <person name="Emerson J.B."/>
            <person name="Anantharaman K."/>
            <person name="Thomas B.C."/>
            <person name="Malmstrom R."/>
            <person name="Stieglmeier M."/>
            <person name="Klingl A."/>
            <person name="Woyke T."/>
            <person name="Ryan C.M."/>
            <person name="Banfield J.F."/>
        </authorList>
    </citation>
    <scope>NUCLEOTIDE SEQUENCE [LARGE SCALE GENOMIC DNA]</scope>
    <source>
        <strain evidence="3">CG22_combo_CG10-13_8_21_14_all_39_12</strain>
    </source>
</reference>